<dbReference type="InterPro" id="IPR024605">
    <property type="entry name" value="NADP_transhyd_a_C"/>
</dbReference>
<comment type="catalytic activity">
    <reaction evidence="12">
        <text>NAD(+) + NADPH + H(+)(in) = NADH + NADP(+) + H(+)(out)</text>
        <dbReference type="Rhea" id="RHEA:47992"/>
        <dbReference type="ChEBI" id="CHEBI:15378"/>
        <dbReference type="ChEBI" id="CHEBI:57540"/>
        <dbReference type="ChEBI" id="CHEBI:57783"/>
        <dbReference type="ChEBI" id="CHEBI:57945"/>
        <dbReference type="ChEBI" id="CHEBI:58349"/>
        <dbReference type="EC" id="7.1.1.1"/>
    </reaction>
</comment>
<evidence type="ECO:0000256" key="7">
    <source>
        <dbReference type="ARBA" id="ARBA00022857"/>
    </source>
</evidence>
<evidence type="ECO:0000256" key="12">
    <source>
        <dbReference type="ARBA" id="ARBA00048202"/>
    </source>
</evidence>
<dbReference type="GO" id="GO:0006740">
    <property type="term" value="P:NADPH regeneration"/>
    <property type="evidence" value="ECO:0007669"/>
    <property type="project" value="TreeGrafter"/>
</dbReference>
<keyword evidence="8" id="KW-1278">Translocase</keyword>
<keyword evidence="6 13" id="KW-0812">Transmembrane</keyword>
<evidence type="ECO:0000256" key="3">
    <source>
        <dbReference type="ARBA" id="ARBA00012943"/>
    </source>
</evidence>
<keyword evidence="11 13" id="KW-0472">Membrane</keyword>
<evidence type="ECO:0000256" key="4">
    <source>
        <dbReference type="ARBA" id="ARBA00022475"/>
    </source>
</evidence>
<keyword evidence="5" id="KW-0997">Cell inner membrane</keyword>
<feature type="transmembrane region" description="Helical" evidence="13">
    <location>
        <begin position="6"/>
        <end position="24"/>
    </location>
</feature>
<feature type="domain" description="NAD(P) transhydrogenase alpha subunit C-terminal" evidence="14">
    <location>
        <begin position="9"/>
        <end position="91"/>
    </location>
</feature>
<evidence type="ECO:0000256" key="13">
    <source>
        <dbReference type="SAM" id="Phobius"/>
    </source>
</evidence>
<evidence type="ECO:0000256" key="11">
    <source>
        <dbReference type="ARBA" id="ARBA00023136"/>
    </source>
</evidence>
<dbReference type="GO" id="GO:0005886">
    <property type="term" value="C:plasma membrane"/>
    <property type="evidence" value="ECO:0007669"/>
    <property type="project" value="UniProtKB-SubCell"/>
</dbReference>
<dbReference type="GO" id="GO:0050661">
    <property type="term" value="F:NADP binding"/>
    <property type="evidence" value="ECO:0007669"/>
    <property type="project" value="TreeGrafter"/>
</dbReference>
<comment type="caution">
    <text evidence="15">The sequence shown here is derived from an EMBL/GenBank/DDBJ whole genome shotgun (WGS) entry which is preliminary data.</text>
</comment>
<feature type="transmembrane region" description="Helical" evidence="13">
    <location>
        <begin position="36"/>
        <end position="54"/>
    </location>
</feature>
<comment type="function">
    <text evidence="1">The transhydrogenation between NADH and NADP is coupled to respiration and ATP hydrolysis and functions as a proton pump across the membrane.</text>
</comment>
<dbReference type="GO" id="GO:0008750">
    <property type="term" value="F:proton-translocating NAD(P)+ transhydrogenase activity"/>
    <property type="evidence" value="ECO:0007669"/>
    <property type="project" value="UniProtKB-EC"/>
</dbReference>
<comment type="subcellular location">
    <subcellularLocation>
        <location evidence="2">Cell inner membrane</location>
        <topology evidence="2">Multi-pass membrane protein</topology>
    </subcellularLocation>
</comment>
<keyword evidence="10" id="KW-0520">NAD</keyword>
<dbReference type="EMBL" id="BJTG01000004">
    <property type="protein sequence ID" value="GEJ57062.1"/>
    <property type="molecule type" value="Genomic_DNA"/>
</dbReference>
<dbReference type="Proteomes" id="UP000503640">
    <property type="component" value="Unassembled WGS sequence"/>
</dbReference>
<protein>
    <recommendedName>
        <fullName evidence="3">proton-translocating NAD(P)(+) transhydrogenase</fullName>
        <ecNumber evidence="3">7.1.1.1</ecNumber>
    </recommendedName>
</protein>
<evidence type="ECO:0000256" key="5">
    <source>
        <dbReference type="ARBA" id="ARBA00022519"/>
    </source>
</evidence>
<evidence type="ECO:0000256" key="2">
    <source>
        <dbReference type="ARBA" id="ARBA00004429"/>
    </source>
</evidence>
<dbReference type="Pfam" id="PF12769">
    <property type="entry name" value="PNTB_4TM"/>
    <property type="match status" value="1"/>
</dbReference>
<evidence type="ECO:0000256" key="9">
    <source>
        <dbReference type="ARBA" id="ARBA00022989"/>
    </source>
</evidence>
<dbReference type="PANTHER" id="PTHR10160">
    <property type="entry name" value="NAD(P) TRANSHYDROGENASE"/>
    <property type="match status" value="1"/>
</dbReference>
<name>A0A7I9VKY0_9BACT</name>
<dbReference type="EC" id="7.1.1.1" evidence="3"/>
<evidence type="ECO:0000256" key="6">
    <source>
        <dbReference type="ARBA" id="ARBA00022692"/>
    </source>
</evidence>
<keyword evidence="7" id="KW-0521">NADP</keyword>
<evidence type="ECO:0000259" key="14">
    <source>
        <dbReference type="Pfam" id="PF12769"/>
    </source>
</evidence>
<gene>
    <name evidence="15" type="ORF">AMYX_18030</name>
</gene>
<proteinExistence type="predicted"/>
<keyword evidence="16" id="KW-1185">Reference proteome</keyword>
<accession>A0A7I9VKY0</accession>
<evidence type="ECO:0000256" key="1">
    <source>
        <dbReference type="ARBA" id="ARBA00003943"/>
    </source>
</evidence>
<dbReference type="AlphaFoldDB" id="A0A7I9VKY0"/>
<keyword evidence="4" id="KW-1003">Cell membrane</keyword>
<dbReference type="RefSeq" id="WP_176064554.1">
    <property type="nucleotide sequence ID" value="NZ_BJTG01000004.1"/>
</dbReference>
<evidence type="ECO:0000313" key="16">
    <source>
        <dbReference type="Proteomes" id="UP000503640"/>
    </source>
</evidence>
<feature type="transmembrane region" description="Helical" evidence="13">
    <location>
        <begin position="60"/>
        <end position="82"/>
    </location>
</feature>
<organism evidence="15 16">
    <name type="scientific">Anaeromyxobacter diazotrophicus</name>
    <dbReference type="NCBI Taxonomy" id="2590199"/>
    <lineage>
        <taxon>Bacteria</taxon>
        <taxon>Pseudomonadati</taxon>
        <taxon>Myxococcota</taxon>
        <taxon>Myxococcia</taxon>
        <taxon>Myxococcales</taxon>
        <taxon>Cystobacterineae</taxon>
        <taxon>Anaeromyxobacteraceae</taxon>
        <taxon>Anaeromyxobacter</taxon>
    </lineage>
</organism>
<evidence type="ECO:0000256" key="8">
    <source>
        <dbReference type="ARBA" id="ARBA00022967"/>
    </source>
</evidence>
<keyword evidence="9 13" id="KW-1133">Transmembrane helix</keyword>
<reference evidence="16" key="1">
    <citation type="journal article" date="2020" name="Appl. Environ. Microbiol.">
        <title>Diazotrophic Anaeromyxobacter Isolates from Soils.</title>
        <authorList>
            <person name="Masuda Y."/>
            <person name="Yamanaka H."/>
            <person name="Xu Z.X."/>
            <person name="Shiratori Y."/>
            <person name="Aono T."/>
            <person name="Amachi S."/>
            <person name="Senoo K."/>
            <person name="Itoh H."/>
        </authorList>
    </citation>
    <scope>NUCLEOTIDE SEQUENCE [LARGE SCALE GENOMIC DNA]</scope>
    <source>
        <strain evidence="16">R267</strain>
    </source>
</reference>
<evidence type="ECO:0000256" key="10">
    <source>
        <dbReference type="ARBA" id="ARBA00023027"/>
    </source>
</evidence>
<sequence length="103" mass="10927">MHGTSLIELYVFVLAGFVGFQVITKVPALLHTPLMSATNAISAISLVGSLVAAGSDQNRVATWLGFVAVTAATINVVGGFLITDRMLKMFRHAEKPKAKEVKA</sequence>
<dbReference type="PANTHER" id="PTHR10160:SF19">
    <property type="entry name" value="PROTON-TRANSLOCATING NAD(P)(+) TRANSHYDROGENASE"/>
    <property type="match status" value="1"/>
</dbReference>
<evidence type="ECO:0000313" key="15">
    <source>
        <dbReference type="EMBL" id="GEJ57062.1"/>
    </source>
</evidence>